<accession>A0A286A765</accession>
<name>A0A286A765_9SPHI</name>
<keyword evidence="2" id="KW-1185">Reference proteome</keyword>
<dbReference type="EMBL" id="OCMT01000003">
    <property type="protein sequence ID" value="SOD17729.1"/>
    <property type="molecule type" value="Genomic_DNA"/>
</dbReference>
<dbReference type="AlphaFoldDB" id="A0A286A765"/>
<organism evidence="1 2">
    <name type="scientific">Pedobacter xixiisoli</name>
    <dbReference type="NCBI Taxonomy" id="1476464"/>
    <lineage>
        <taxon>Bacteria</taxon>
        <taxon>Pseudomonadati</taxon>
        <taxon>Bacteroidota</taxon>
        <taxon>Sphingobacteriia</taxon>
        <taxon>Sphingobacteriales</taxon>
        <taxon>Sphingobacteriaceae</taxon>
        <taxon>Pedobacter</taxon>
    </lineage>
</organism>
<proteinExistence type="predicted"/>
<evidence type="ECO:0000313" key="1">
    <source>
        <dbReference type="EMBL" id="SOD17729.1"/>
    </source>
</evidence>
<reference evidence="2" key="1">
    <citation type="submission" date="2017-09" db="EMBL/GenBank/DDBJ databases">
        <authorList>
            <person name="Varghese N."/>
            <person name="Submissions S."/>
        </authorList>
    </citation>
    <scope>NUCLEOTIDE SEQUENCE [LARGE SCALE GENOMIC DNA]</scope>
    <source>
        <strain evidence="2">CGMCC 1.12803</strain>
    </source>
</reference>
<sequence>MEKKNEIAVLEIRQEITAMDIKKFTMYSDSSHGWLQVPVRLLELLKIEQMITKYSYQSRDRKYLYLEVDLDAWTFVTAYCNIMDITAGQFTTQWNYVDSVNCFVRGLQHYQFSGK</sequence>
<dbReference type="OrthoDB" id="8563703at2"/>
<dbReference type="Proteomes" id="UP000219281">
    <property type="component" value="Unassembled WGS sequence"/>
</dbReference>
<evidence type="ECO:0000313" key="2">
    <source>
        <dbReference type="Proteomes" id="UP000219281"/>
    </source>
</evidence>
<protein>
    <submittedName>
        <fullName evidence="1">Uncharacterized protein</fullName>
    </submittedName>
</protein>
<gene>
    <name evidence="1" type="ORF">SAMN06297358_2658</name>
</gene>
<dbReference type="RefSeq" id="WP_138765824.1">
    <property type="nucleotide sequence ID" value="NZ_OCMT01000003.1"/>
</dbReference>